<dbReference type="Proteomes" id="UP000887576">
    <property type="component" value="Unplaced"/>
</dbReference>
<proteinExistence type="predicted"/>
<name>A0AC34Q240_9BILA</name>
<dbReference type="WBParaSite" id="JU765_v2.g12232.t3">
    <property type="protein sequence ID" value="JU765_v2.g12232.t3"/>
    <property type="gene ID" value="JU765_v2.g12232"/>
</dbReference>
<reference evidence="2" key="1">
    <citation type="submission" date="2022-11" db="UniProtKB">
        <authorList>
            <consortium name="WormBaseParasite"/>
        </authorList>
    </citation>
    <scope>IDENTIFICATION</scope>
</reference>
<evidence type="ECO:0000313" key="2">
    <source>
        <dbReference type="WBParaSite" id="JU765_v2.g12232.t3"/>
    </source>
</evidence>
<organism evidence="1 2">
    <name type="scientific">Panagrolaimus sp. JU765</name>
    <dbReference type="NCBI Taxonomy" id="591449"/>
    <lineage>
        <taxon>Eukaryota</taxon>
        <taxon>Metazoa</taxon>
        <taxon>Ecdysozoa</taxon>
        <taxon>Nematoda</taxon>
        <taxon>Chromadorea</taxon>
        <taxon>Rhabditida</taxon>
        <taxon>Tylenchina</taxon>
        <taxon>Panagrolaimomorpha</taxon>
        <taxon>Panagrolaimoidea</taxon>
        <taxon>Panagrolaimidae</taxon>
        <taxon>Panagrolaimus</taxon>
    </lineage>
</organism>
<sequence>MKLSAFILFFGIVCCLEVSGFSNPDSAEDWPEEPSDASESHTTPPTPSAVGSTPIVRTGWSTSYPWSNYPTVMPTSRTETSTPSSPPKIERTYPTPAPSSRTSTSAYGTDSSHWVTAVPTGIYTPDFSPSSTTFYPQTTETPKGTFENCLSVNGVTVIKSTVSRSSDVAEIATQLKASCWDLMENFKIYTECNFESSKTRIFGLNPSQTKSYLKHICGEVDLAAHRFSCIFSHATRDICHDFPGGLFDRIVERCQIPASAKELFNAESKKVYCQ</sequence>
<evidence type="ECO:0000313" key="1">
    <source>
        <dbReference type="Proteomes" id="UP000887576"/>
    </source>
</evidence>
<accession>A0AC34Q240</accession>
<protein>
    <submittedName>
        <fullName evidence="2">Uncharacterized protein</fullName>
    </submittedName>
</protein>